<reference evidence="5" key="2">
    <citation type="submission" date="2020-02" db="EMBL/GenBank/DDBJ databases">
        <authorList>
            <consortium name="NCBI Pathogen Detection Project"/>
        </authorList>
    </citation>
    <scope>NUCLEOTIDE SEQUENCE</scope>
    <source>
        <strain evidence="5">MA.CK_98/00002963</strain>
    </source>
</reference>
<evidence type="ECO:0000256" key="1">
    <source>
        <dbReference type="ARBA" id="ARBA00008857"/>
    </source>
</evidence>
<dbReference type="GO" id="GO:0006310">
    <property type="term" value="P:DNA recombination"/>
    <property type="evidence" value="ECO:0007669"/>
    <property type="project" value="UniProtKB-KW"/>
</dbReference>
<dbReference type="InterPro" id="IPR013762">
    <property type="entry name" value="Integrase-like_cat_sf"/>
</dbReference>
<proteinExistence type="inferred from homology"/>
<dbReference type="PANTHER" id="PTHR30629:SF2">
    <property type="entry name" value="PROPHAGE INTEGRASE INTS-RELATED"/>
    <property type="match status" value="1"/>
</dbReference>
<dbReference type="PANTHER" id="PTHR30629">
    <property type="entry name" value="PROPHAGE INTEGRASE"/>
    <property type="match status" value="1"/>
</dbReference>
<dbReference type="InterPro" id="IPR002104">
    <property type="entry name" value="Integrase_catalytic"/>
</dbReference>
<evidence type="ECO:0000259" key="4">
    <source>
        <dbReference type="Pfam" id="PF00589"/>
    </source>
</evidence>
<name>A0A759NQL9_SALER</name>
<dbReference type="InterPro" id="IPR050808">
    <property type="entry name" value="Phage_Integrase"/>
</dbReference>
<sequence>MPRTVTHKPDSPNNDDVLAASEKWEACKPPYTSAHMKICVAAAKTILAASGVARRSKYEKENYLRIDFSKAGKVTFYAEFPKKMGLKGKKLGEWPELAIQLAREKASGMAEGGLRAESVHAALEMYRDDLKAKVARQKLSSDSFTTYGVRIDRIKATFGEREVFSDVTYTRLVEVLDEWIATRSNNNALELFAELRRFWKFCSPTLCNGRNVAASLPDDYVSSRVQKPTPTRLFTDIESIARLWLNVAACTSVHQKNAVRFMIITGVRPINVHNLRWDYVNEETGEIVYPEGVIGMRGAMKTQKAFRLPITPEIRRIIDEQKAWRDSVPECNNDFVFLQPRDPMQPFSKRSLDKLVKTYSPEGAVKGMKHDGTIKGREGAFNTMCRKFLKSNVIALMKERGYSRSDRREISLLCLHHSSKSDDPMAEHYDFSDEILQEEIALKREAFEAHERSILAQAAQAALLRRRG</sequence>
<gene>
    <name evidence="5" type="ORF">G8O32_002499</name>
</gene>
<comment type="similarity">
    <text evidence="1">Belongs to the 'phage' integrase family.</text>
</comment>
<evidence type="ECO:0000256" key="3">
    <source>
        <dbReference type="ARBA" id="ARBA00023172"/>
    </source>
</evidence>
<dbReference type="AlphaFoldDB" id="A0A759NQL9"/>
<organism evidence="5">
    <name type="scientific">Salmonella enterica</name>
    <name type="common">Salmonella choleraesuis</name>
    <dbReference type="NCBI Taxonomy" id="28901"/>
    <lineage>
        <taxon>Bacteria</taxon>
        <taxon>Pseudomonadati</taxon>
        <taxon>Pseudomonadota</taxon>
        <taxon>Gammaproteobacteria</taxon>
        <taxon>Enterobacterales</taxon>
        <taxon>Enterobacteriaceae</taxon>
        <taxon>Salmonella</taxon>
    </lineage>
</organism>
<evidence type="ECO:0000313" key="5">
    <source>
        <dbReference type="EMBL" id="HAG2010254.1"/>
    </source>
</evidence>
<dbReference type="GO" id="GO:0015074">
    <property type="term" value="P:DNA integration"/>
    <property type="evidence" value="ECO:0007669"/>
    <property type="project" value="UniProtKB-KW"/>
</dbReference>
<feature type="domain" description="Tyr recombinase" evidence="4">
    <location>
        <begin position="246"/>
        <end position="360"/>
    </location>
</feature>
<reference evidence="5" key="1">
    <citation type="journal article" date="2018" name="Genome Biol.">
        <title>SKESA: strategic k-mer extension for scrupulous assemblies.</title>
        <authorList>
            <person name="Souvorov A."/>
            <person name="Agarwala R."/>
            <person name="Lipman D.J."/>
        </authorList>
    </citation>
    <scope>NUCLEOTIDE SEQUENCE</scope>
    <source>
        <strain evidence="5">MA.CK_98/00002963</strain>
    </source>
</reference>
<dbReference type="InterPro" id="IPR011010">
    <property type="entry name" value="DNA_brk_join_enz"/>
</dbReference>
<protein>
    <submittedName>
        <fullName evidence="5">Recombinase</fullName>
    </submittedName>
</protein>
<comment type="caution">
    <text evidence="5">The sequence shown here is derived from an EMBL/GenBank/DDBJ whole genome shotgun (WGS) entry which is preliminary data.</text>
</comment>
<dbReference type="SUPFAM" id="SSF56349">
    <property type="entry name" value="DNA breaking-rejoining enzymes"/>
    <property type="match status" value="1"/>
</dbReference>
<dbReference type="Gene3D" id="1.10.443.10">
    <property type="entry name" value="Intergrase catalytic core"/>
    <property type="match status" value="1"/>
</dbReference>
<dbReference type="Pfam" id="PF00589">
    <property type="entry name" value="Phage_integrase"/>
    <property type="match status" value="1"/>
</dbReference>
<keyword evidence="3" id="KW-0233">DNA recombination</keyword>
<accession>A0A759NQL9</accession>
<keyword evidence="2" id="KW-0229">DNA integration</keyword>
<dbReference type="EMBL" id="DAAXPK010000003">
    <property type="protein sequence ID" value="HAG2010254.1"/>
    <property type="molecule type" value="Genomic_DNA"/>
</dbReference>
<evidence type="ECO:0000256" key="2">
    <source>
        <dbReference type="ARBA" id="ARBA00022908"/>
    </source>
</evidence>
<dbReference type="GO" id="GO:0003677">
    <property type="term" value="F:DNA binding"/>
    <property type="evidence" value="ECO:0007669"/>
    <property type="project" value="InterPro"/>
</dbReference>